<evidence type="ECO:0000313" key="9">
    <source>
        <dbReference type="Proteomes" id="UP001551675"/>
    </source>
</evidence>
<dbReference type="PANTHER" id="PTHR33452">
    <property type="entry name" value="OXIDOREDUCTASE CATD-RELATED"/>
    <property type="match status" value="1"/>
</dbReference>
<name>A0ABV3GL95_MICGL</name>
<comment type="similarity">
    <text evidence="2">Belongs to the DoxX family.</text>
</comment>
<proteinExistence type="inferred from homology"/>
<evidence type="ECO:0000256" key="4">
    <source>
        <dbReference type="ARBA" id="ARBA00022692"/>
    </source>
</evidence>
<evidence type="ECO:0000256" key="7">
    <source>
        <dbReference type="SAM" id="Phobius"/>
    </source>
</evidence>
<keyword evidence="5 7" id="KW-1133">Transmembrane helix</keyword>
<comment type="subcellular location">
    <subcellularLocation>
        <location evidence="1">Cell membrane</location>
        <topology evidence="1">Multi-pass membrane protein</topology>
    </subcellularLocation>
</comment>
<dbReference type="Proteomes" id="UP001551675">
    <property type="component" value="Unassembled WGS sequence"/>
</dbReference>
<sequence>MIEIDLAATVLRVALGTTMIAHGWNHAFGGGRLPGTARWFESIGIRPGRLHALLATLTELGAGALLLLGLLNALAAAMVVGTMTVALIANHIKNGYFIFRPGEGYEYVLLIILAACGLAALGPGRWSVDHLVGLGLDGPLGLAVAAVAGGGGGLLLLAVFWRPGARPQG</sequence>
<dbReference type="Pfam" id="PF07681">
    <property type="entry name" value="DoxX"/>
    <property type="match status" value="1"/>
</dbReference>
<feature type="transmembrane region" description="Helical" evidence="7">
    <location>
        <begin position="74"/>
        <end position="92"/>
    </location>
</feature>
<keyword evidence="4 7" id="KW-0812">Transmembrane</keyword>
<comment type="caution">
    <text evidence="8">The sequence shown here is derived from an EMBL/GenBank/DDBJ whole genome shotgun (WGS) entry which is preliminary data.</text>
</comment>
<evidence type="ECO:0000256" key="1">
    <source>
        <dbReference type="ARBA" id="ARBA00004651"/>
    </source>
</evidence>
<dbReference type="EMBL" id="JBFALK010000016">
    <property type="protein sequence ID" value="MEV0972398.1"/>
    <property type="molecule type" value="Genomic_DNA"/>
</dbReference>
<dbReference type="InterPro" id="IPR032808">
    <property type="entry name" value="DoxX"/>
</dbReference>
<evidence type="ECO:0000256" key="3">
    <source>
        <dbReference type="ARBA" id="ARBA00022475"/>
    </source>
</evidence>
<organism evidence="8 9">
    <name type="scientific">Microtetraspora glauca</name>
    <dbReference type="NCBI Taxonomy" id="1996"/>
    <lineage>
        <taxon>Bacteria</taxon>
        <taxon>Bacillati</taxon>
        <taxon>Actinomycetota</taxon>
        <taxon>Actinomycetes</taxon>
        <taxon>Streptosporangiales</taxon>
        <taxon>Streptosporangiaceae</taxon>
        <taxon>Microtetraspora</taxon>
    </lineage>
</organism>
<dbReference type="InterPro" id="IPR051907">
    <property type="entry name" value="DoxX-like_oxidoreductase"/>
</dbReference>
<gene>
    <name evidence="8" type="ORF">AB0I59_27670</name>
</gene>
<evidence type="ECO:0000313" key="8">
    <source>
        <dbReference type="EMBL" id="MEV0972398.1"/>
    </source>
</evidence>
<dbReference type="RefSeq" id="WP_061252687.1">
    <property type="nucleotide sequence ID" value="NZ_JBFALK010000016.1"/>
</dbReference>
<keyword evidence="9" id="KW-1185">Reference proteome</keyword>
<keyword evidence="3" id="KW-1003">Cell membrane</keyword>
<evidence type="ECO:0000256" key="6">
    <source>
        <dbReference type="ARBA" id="ARBA00023136"/>
    </source>
</evidence>
<accession>A0ABV3GL95</accession>
<reference evidence="8 9" key="1">
    <citation type="submission" date="2024-06" db="EMBL/GenBank/DDBJ databases">
        <title>The Natural Products Discovery Center: Release of the First 8490 Sequenced Strains for Exploring Actinobacteria Biosynthetic Diversity.</title>
        <authorList>
            <person name="Kalkreuter E."/>
            <person name="Kautsar S.A."/>
            <person name="Yang D."/>
            <person name="Bader C.D."/>
            <person name="Teijaro C.N."/>
            <person name="Fluegel L."/>
            <person name="Davis C.M."/>
            <person name="Simpson J.R."/>
            <person name="Lauterbach L."/>
            <person name="Steele A.D."/>
            <person name="Gui C."/>
            <person name="Meng S."/>
            <person name="Li G."/>
            <person name="Viehrig K."/>
            <person name="Ye F."/>
            <person name="Su P."/>
            <person name="Kiefer A.F."/>
            <person name="Nichols A."/>
            <person name="Cepeda A.J."/>
            <person name="Yan W."/>
            <person name="Fan B."/>
            <person name="Jiang Y."/>
            <person name="Adhikari A."/>
            <person name="Zheng C.-J."/>
            <person name="Schuster L."/>
            <person name="Cowan T.M."/>
            <person name="Smanski M.J."/>
            <person name="Chevrette M.G."/>
            <person name="De Carvalho L.P.S."/>
            <person name="Shen B."/>
        </authorList>
    </citation>
    <scope>NUCLEOTIDE SEQUENCE [LARGE SCALE GENOMIC DNA]</scope>
    <source>
        <strain evidence="8 9">NPDC050100</strain>
    </source>
</reference>
<evidence type="ECO:0000256" key="5">
    <source>
        <dbReference type="ARBA" id="ARBA00022989"/>
    </source>
</evidence>
<protein>
    <submittedName>
        <fullName evidence="8">DoxX family protein</fullName>
    </submittedName>
</protein>
<feature type="transmembrane region" description="Helical" evidence="7">
    <location>
        <begin position="104"/>
        <end position="122"/>
    </location>
</feature>
<evidence type="ECO:0000256" key="2">
    <source>
        <dbReference type="ARBA" id="ARBA00006679"/>
    </source>
</evidence>
<keyword evidence="6 7" id="KW-0472">Membrane</keyword>
<dbReference type="PANTHER" id="PTHR33452:SF1">
    <property type="entry name" value="INNER MEMBRANE PROTEIN YPHA-RELATED"/>
    <property type="match status" value="1"/>
</dbReference>
<feature type="transmembrane region" description="Helical" evidence="7">
    <location>
        <begin position="142"/>
        <end position="161"/>
    </location>
</feature>